<dbReference type="SFLD" id="SFLDG01129">
    <property type="entry name" value="C1.5:_HAD__Beta-PGM__Phosphata"/>
    <property type="match status" value="1"/>
</dbReference>
<dbReference type="NCBIfam" id="TIGR01549">
    <property type="entry name" value="HAD-SF-IA-v1"/>
    <property type="match status" value="1"/>
</dbReference>
<dbReference type="AlphaFoldDB" id="A0A3B0YR64"/>
<organism evidence="2">
    <name type="scientific">hydrothermal vent metagenome</name>
    <dbReference type="NCBI Taxonomy" id="652676"/>
    <lineage>
        <taxon>unclassified sequences</taxon>
        <taxon>metagenomes</taxon>
        <taxon>ecological metagenomes</taxon>
    </lineage>
</organism>
<dbReference type="SFLD" id="SFLDS00003">
    <property type="entry name" value="Haloacid_Dehalogenase"/>
    <property type="match status" value="1"/>
</dbReference>
<protein>
    <submittedName>
        <fullName evidence="2">Uncharacterized protein</fullName>
    </submittedName>
</protein>
<name>A0A3B0YR64_9ZZZZ</name>
<accession>A0A3B0YR64</accession>
<dbReference type="InterPro" id="IPR051540">
    <property type="entry name" value="S-2-haloacid_dehalogenase"/>
</dbReference>
<dbReference type="Pfam" id="PF00702">
    <property type="entry name" value="Hydrolase"/>
    <property type="match status" value="1"/>
</dbReference>
<sequence length="231" mass="25420">MGMRYSAICFDLFHTLVDVATVPANVGAATADVLEVDQGQWNDACFSSVHEICEVTEHQDVVQQLAHSIDKNISLRKIEKATQSRQARFDYALAQVENEIIEQIQSLRNSGVKTVLVSNASSGEVSAWKDSPLASCFDEVIFSCECGMAKPDPGIYQLALNKLGVTANQALFVGDGGSQEHEGARAVGLSPVLMKKFTWDNLSKEELRLRAMFADYEIYHIGDLQPIVHVE</sequence>
<proteinExistence type="predicted"/>
<dbReference type="PRINTS" id="PR00413">
    <property type="entry name" value="HADHALOGNASE"/>
</dbReference>
<dbReference type="InterPro" id="IPR023214">
    <property type="entry name" value="HAD_sf"/>
</dbReference>
<dbReference type="NCBIfam" id="TIGR01509">
    <property type="entry name" value="HAD-SF-IA-v3"/>
    <property type="match status" value="1"/>
</dbReference>
<evidence type="ECO:0000313" key="2">
    <source>
        <dbReference type="EMBL" id="VAW77987.1"/>
    </source>
</evidence>
<dbReference type="SUPFAM" id="SSF56784">
    <property type="entry name" value="HAD-like"/>
    <property type="match status" value="1"/>
</dbReference>
<gene>
    <name evidence="2" type="ORF">MNBD_GAMMA12-3858</name>
</gene>
<keyword evidence="1" id="KW-0378">Hydrolase</keyword>
<dbReference type="InterPro" id="IPR006439">
    <property type="entry name" value="HAD-SF_hydro_IA"/>
</dbReference>
<reference evidence="2" key="1">
    <citation type="submission" date="2018-06" db="EMBL/GenBank/DDBJ databases">
        <authorList>
            <person name="Zhirakovskaya E."/>
        </authorList>
    </citation>
    <scope>NUCLEOTIDE SEQUENCE</scope>
</reference>
<dbReference type="GO" id="GO:0016787">
    <property type="term" value="F:hydrolase activity"/>
    <property type="evidence" value="ECO:0007669"/>
    <property type="project" value="UniProtKB-KW"/>
</dbReference>
<dbReference type="Gene3D" id="3.40.50.1000">
    <property type="entry name" value="HAD superfamily/HAD-like"/>
    <property type="match status" value="1"/>
</dbReference>
<dbReference type="InterPro" id="IPR036412">
    <property type="entry name" value="HAD-like_sf"/>
</dbReference>
<dbReference type="PANTHER" id="PTHR43316">
    <property type="entry name" value="HYDROLASE, HALOACID DELAHOGENASE-RELATED"/>
    <property type="match status" value="1"/>
</dbReference>
<evidence type="ECO:0000256" key="1">
    <source>
        <dbReference type="ARBA" id="ARBA00022801"/>
    </source>
</evidence>
<dbReference type="EMBL" id="UOFL01000143">
    <property type="protein sequence ID" value="VAW77987.1"/>
    <property type="molecule type" value="Genomic_DNA"/>
</dbReference>